<name>A0ABQ6K9J5_9MICO</name>
<feature type="transmembrane region" description="Helical" evidence="7">
    <location>
        <begin position="164"/>
        <end position="183"/>
    </location>
</feature>
<comment type="caution">
    <text evidence="10">The sequence shown here is derived from an EMBL/GenBank/DDBJ whole genome shotgun (WGS) entry which is preliminary data.</text>
</comment>
<feature type="domain" description="Prepilin type IV endopeptidase peptidase" evidence="8">
    <location>
        <begin position="117"/>
        <end position="228"/>
    </location>
</feature>
<gene>
    <name evidence="10" type="primary">pilD</name>
    <name evidence="10" type="ORF">GCM10025881_24740</name>
</gene>
<feature type="transmembrane region" description="Helical" evidence="7">
    <location>
        <begin position="140"/>
        <end position="158"/>
    </location>
</feature>
<evidence type="ECO:0000259" key="8">
    <source>
        <dbReference type="Pfam" id="PF01478"/>
    </source>
</evidence>
<evidence type="ECO:0000259" key="9">
    <source>
        <dbReference type="Pfam" id="PF06750"/>
    </source>
</evidence>
<keyword evidence="5 7" id="KW-1133">Transmembrane helix</keyword>
<dbReference type="Pfam" id="PF01478">
    <property type="entry name" value="Peptidase_A24"/>
    <property type="match status" value="1"/>
</dbReference>
<evidence type="ECO:0000256" key="2">
    <source>
        <dbReference type="ARBA" id="ARBA00005801"/>
    </source>
</evidence>
<organism evidence="10 11">
    <name type="scientific">Pseudolysinimonas kribbensis</name>
    <dbReference type="NCBI Taxonomy" id="433641"/>
    <lineage>
        <taxon>Bacteria</taxon>
        <taxon>Bacillati</taxon>
        <taxon>Actinomycetota</taxon>
        <taxon>Actinomycetes</taxon>
        <taxon>Micrococcales</taxon>
        <taxon>Microbacteriaceae</taxon>
        <taxon>Pseudolysinimonas</taxon>
    </lineage>
</organism>
<evidence type="ECO:0000313" key="11">
    <source>
        <dbReference type="Proteomes" id="UP001157034"/>
    </source>
</evidence>
<evidence type="ECO:0000256" key="7">
    <source>
        <dbReference type="SAM" id="Phobius"/>
    </source>
</evidence>
<dbReference type="EMBL" id="BSVB01000001">
    <property type="protein sequence ID" value="GMA95650.1"/>
    <property type="molecule type" value="Genomic_DNA"/>
</dbReference>
<evidence type="ECO:0000256" key="6">
    <source>
        <dbReference type="ARBA" id="ARBA00023136"/>
    </source>
</evidence>
<evidence type="ECO:0000256" key="3">
    <source>
        <dbReference type="ARBA" id="ARBA00022475"/>
    </source>
</evidence>
<dbReference type="InterPro" id="IPR010627">
    <property type="entry name" value="Prepilin_pept_A24_N"/>
</dbReference>
<evidence type="ECO:0000256" key="5">
    <source>
        <dbReference type="ARBA" id="ARBA00022989"/>
    </source>
</evidence>
<evidence type="ECO:0000256" key="1">
    <source>
        <dbReference type="ARBA" id="ARBA00004651"/>
    </source>
</evidence>
<proteinExistence type="inferred from homology"/>
<protein>
    <submittedName>
        <fullName evidence="10">Prepilin peptidase</fullName>
    </submittedName>
</protein>
<dbReference type="Gene3D" id="1.20.120.1220">
    <property type="match status" value="1"/>
</dbReference>
<comment type="similarity">
    <text evidence="2">Belongs to the peptidase A24 family.</text>
</comment>
<dbReference type="PANTHER" id="PTHR30487">
    <property type="entry name" value="TYPE 4 PREPILIN-LIKE PROTEINS LEADER PEPTIDE-PROCESSING ENZYME"/>
    <property type="match status" value="1"/>
</dbReference>
<dbReference type="Pfam" id="PF06750">
    <property type="entry name" value="A24_N_bact"/>
    <property type="match status" value="1"/>
</dbReference>
<feature type="transmembrane region" description="Helical" evidence="7">
    <location>
        <begin position="76"/>
        <end position="97"/>
    </location>
</feature>
<feature type="transmembrane region" description="Helical" evidence="7">
    <location>
        <begin position="109"/>
        <end position="128"/>
    </location>
</feature>
<accession>A0ABQ6K9J5</accession>
<feature type="transmembrane region" description="Helical" evidence="7">
    <location>
        <begin position="6"/>
        <end position="25"/>
    </location>
</feature>
<evidence type="ECO:0000256" key="4">
    <source>
        <dbReference type="ARBA" id="ARBA00022692"/>
    </source>
</evidence>
<feature type="transmembrane region" description="Helical" evidence="7">
    <location>
        <begin position="190"/>
        <end position="209"/>
    </location>
</feature>
<keyword evidence="11" id="KW-1185">Reference proteome</keyword>
<keyword evidence="3" id="KW-1003">Cell membrane</keyword>
<dbReference type="InterPro" id="IPR000045">
    <property type="entry name" value="Prepilin_IV_endopep_pep"/>
</dbReference>
<sequence length="272" mass="28011">MAAVVALGAFGSIIGSFLNVVVYRVPRGISIVSPRSACGSCGHEVRWHDNIPLVSWLVLRGRCRDCRARISIRYPLIELAGAAFFVLVAEFFAPALFASASATMLGSSALALAAFLYLAAISLALAVIDIETHRLPNAIVLPAYPVGVVLLTLSAGLGADLGRLISAAVGAGAMLVVYLLLAVPRPGGMGLGDVKLAGVIGLFAGWLGWAPLVVAGIGGFILGGLFGIVLLAAGRGRKTAIAFGPWMLAGAWIGILFGDRIVASYLALFGLT</sequence>
<reference evidence="11" key="1">
    <citation type="journal article" date="2019" name="Int. J. Syst. Evol. Microbiol.">
        <title>The Global Catalogue of Microorganisms (GCM) 10K type strain sequencing project: providing services to taxonomists for standard genome sequencing and annotation.</title>
        <authorList>
            <consortium name="The Broad Institute Genomics Platform"/>
            <consortium name="The Broad Institute Genome Sequencing Center for Infectious Disease"/>
            <person name="Wu L."/>
            <person name="Ma J."/>
        </authorList>
    </citation>
    <scope>NUCLEOTIDE SEQUENCE [LARGE SCALE GENOMIC DNA]</scope>
    <source>
        <strain evidence="11">NBRC 108894</strain>
    </source>
</reference>
<dbReference type="PANTHER" id="PTHR30487:SF0">
    <property type="entry name" value="PREPILIN LEADER PEPTIDASE_N-METHYLTRANSFERASE-RELATED"/>
    <property type="match status" value="1"/>
</dbReference>
<keyword evidence="4 7" id="KW-0812">Transmembrane</keyword>
<dbReference type="Proteomes" id="UP001157034">
    <property type="component" value="Unassembled WGS sequence"/>
</dbReference>
<feature type="transmembrane region" description="Helical" evidence="7">
    <location>
        <begin position="246"/>
        <end position="268"/>
    </location>
</feature>
<dbReference type="RefSeq" id="WP_284254381.1">
    <property type="nucleotide sequence ID" value="NZ_BAAAQO010000002.1"/>
</dbReference>
<keyword evidence="6 7" id="KW-0472">Membrane</keyword>
<dbReference type="InterPro" id="IPR050882">
    <property type="entry name" value="Prepilin_peptidase/N-MTase"/>
</dbReference>
<evidence type="ECO:0000313" key="10">
    <source>
        <dbReference type="EMBL" id="GMA95650.1"/>
    </source>
</evidence>
<feature type="domain" description="Prepilin peptidase A24 N-terminal" evidence="9">
    <location>
        <begin position="10"/>
        <end position="89"/>
    </location>
</feature>
<comment type="subcellular location">
    <subcellularLocation>
        <location evidence="1">Cell membrane</location>
        <topology evidence="1">Multi-pass membrane protein</topology>
    </subcellularLocation>
</comment>
<feature type="transmembrane region" description="Helical" evidence="7">
    <location>
        <begin position="215"/>
        <end position="234"/>
    </location>
</feature>